<evidence type="ECO:0000256" key="7">
    <source>
        <dbReference type="SAM" id="MobiDB-lite"/>
    </source>
</evidence>
<dbReference type="Pfam" id="PF00198">
    <property type="entry name" value="2-oxoacid_dh"/>
    <property type="match status" value="1"/>
</dbReference>
<dbReference type="EC" id="2.3.1.12" evidence="6"/>
<dbReference type="CDD" id="cd06849">
    <property type="entry name" value="lipoyl_domain"/>
    <property type="match status" value="1"/>
</dbReference>
<dbReference type="InterPro" id="IPR006257">
    <property type="entry name" value="LAT1"/>
</dbReference>
<feature type="region of interest" description="Disordered" evidence="7">
    <location>
        <begin position="198"/>
        <end position="232"/>
    </location>
</feature>
<evidence type="ECO:0000313" key="11">
    <source>
        <dbReference type="Proteomes" id="UP000316726"/>
    </source>
</evidence>
<keyword evidence="5 6" id="KW-0012">Acyltransferase</keyword>
<dbReference type="GO" id="GO:0006086">
    <property type="term" value="P:pyruvate decarboxylation to acetyl-CoA"/>
    <property type="evidence" value="ECO:0007669"/>
    <property type="project" value="InterPro"/>
</dbReference>
<dbReference type="OrthoDB" id="537444at2759"/>
<gene>
    <name evidence="10" type="ORF">A3770_01p01920</name>
</gene>
<dbReference type="SUPFAM" id="SSF47005">
    <property type="entry name" value="Peripheral subunit-binding domain of 2-oxo acid dehydrogenase complex"/>
    <property type="match status" value="1"/>
</dbReference>
<evidence type="ECO:0000313" key="10">
    <source>
        <dbReference type="EMBL" id="QDZ17674.1"/>
    </source>
</evidence>
<feature type="domain" description="Peripheral subunit-binding (PSBD)" evidence="9">
    <location>
        <begin position="166"/>
        <end position="203"/>
    </location>
</feature>
<dbReference type="SUPFAM" id="SSF51230">
    <property type="entry name" value="Single hybrid motif"/>
    <property type="match status" value="1"/>
</dbReference>
<organism evidence="10 11">
    <name type="scientific">Chloropicon primus</name>
    <dbReference type="NCBI Taxonomy" id="1764295"/>
    <lineage>
        <taxon>Eukaryota</taxon>
        <taxon>Viridiplantae</taxon>
        <taxon>Chlorophyta</taxon>
        <taxon>Chloropicophyceae</taxon>
        <taxon>Chloropicales</taxon>
        <taxon>Chloropicaceae</taxon>
        <taxon>Chloropicon</taxon>
    </lineage>
</organism>
<dbReference type="InterPro" id="IPR003016">
    <property type="entry name" value="2-oxoA_DH_lipoyl-BS"/>
</dbReference>
<dbReference type="PROSITE" id="PS50968">
    <property type="entry name" value="BIOTINYL_LIPOYL"/>
    <property type="match status" value="1"/>
</dbReference>
<dbReference type="PROSITE" id="PS00189">
    <property type="entry name" value="LIPOYL"/>
    <property type="match status" value="1"/>
</dbReference>
<keyword evidence="11" id="KW-1185">Reference proteome</keyword>
<dbReference type="SUPFAM" id="SSF52777">
    <property type="entry name" value="CoA-dependent acyltransferases"/>
    <property type="match status" value="1"/>
</dbReference>
<evidence type="ECO:0000256" key="6">
    <source>
        <dbReference type="RuleBase" id="RU361137"/>
    </source>
</evidence>
<sequence length="479" mass="50640">MVARTAAAAVFRLRTAFGATSVTPCELKWNALARGFSSWPAHYTLTMPSLSPTMEKGNLSKWIKAEGDSVAAGDVVAEIETDKATMEMDSQEEGFLAKVLVPGGSSDIAVGTPIAILAEEEEDVPKFANYATEAGAASDEAEADSRVETQAAPATTSGRNEEKVHRIGPAVQRIVRELNIDLSAVVGTGPRGIVTKGDLLHAEGSPAPPAPAAERPAATTATAQDSGASGSLVPEEYEDVAVSQMRSVIAQRLLMSKQTIPHYYLTMDCEVDALMSLRSKINASPTAEKAGKVSLNDFVVKACALACQEVPECNAEWMGDAIRLHKNVHVGVAMDLGSLGHSQGGLVVPVVKNVQLKGVSAISRAVKDYAARARPADGVDGKMRLSPEEMDGGTFTVSNLGMMGMDHFAAIANPPQSCILAVGGLRSEVVKDGPDNLKEAKFMSVTLSCDHRVVDGAVGAKWLQKFKELMENPLQMLLN</sequence>
<comment type="subcellular location">
    <subcellularLocation>
        <location evidence="6">Mitochondrion</location>
    </subcellularLocation>
</comment>
<dbReference type="InterPro" id="IPR004167">
    <property type="entry name" value="PSBD"/>
</dbReference>
<dbReference type="FunFam" id="2.40.50.100:FF:000010">
    <property type="entry name" value="Acetyltransferase component of pyruvate dehydrogenase complex"/>
    <property type="match status" value="1"/>
</dbReference>
<comment type="similarity">
    <text evidence="1 6">Belongs to the 2-oxoacid dehydrogenase family.</text>
</comment>
<dbReference type="EMBL" id="CP031034">
    <property type="protein sequence ID" value="QDZ17674.1"/>
    <property type="molecule type" value="Genomic_DNA"/>
</dbReference>
<dbReference type="InterPro" id="IPR023213">
    <property type="entry name" value="CAT-like_dom_sf"/>
</dbReference>
<dbReference type="Gene3D" id="3.30.559.10">
    <property type="entry name" value="Chloramphenicol acetyltransferase-like domain"/>
    <property type="match status" value="1"/>
</dbReference>
<dbReference type="InterPro" id="IPR001078">
    <property type="entry name" value="2-oxoacid_DH_actylTfrase"/>
</dbReference>
<proteinExistence type="inferred from homology"/>
<evidence type="ECO:0000256" key="4">
    <source>
        <dbReference type="ARBA" id="ARBA00022946"/>
    </source>
</evidence>
<dbReference type="GO" id="GO:0005739">
    <property type="term" value="C:mitochondrion"/>
    <property type="evidence" value="ECO:0007669"/>
    <property type="project" value="UniProtKB-SubCell"/>
</dbReference>
<dbReference type="AlphaFoldDB" id="A0A5B8MCA8"/>
<feature type="domain" description="Lipoyl-binding" evidence="8">
    <location>
        <begin position="42"/>
        <end position="118"/>
    </location>
</feature>
<dbReference type="InterPro" id="IPR000089">
    <property type="entry name" value="Biotin_lipoyl"/>
</dbReference>
<dbReference type="GO" id="GO:0045254">
    <property type="term" value="C:pyruvate dehydrogenase complex"/>
    <property type="evidence" value="ECO:0007669"/>
    <property type="project" value="UniProtKB-UniRule"/>
</dbReference>
<evidence type="ECO:0000259" key="8">
    <source>
        <dbReference type="PROSITE" id="PS50968"/>
    </source>
</evidence>
<dbReference type="Proteomes" id="UP000316726">
    <property type="component" value="Chromosome 1"/>
</dbReference>
<dbReference type="InterPro" id="IPR045257">
    <property type="entry name" value="E2/Pdx1"/>
</dbReference>
<name>A0A5B8MCA8_9CHLO</name>
<evidence type="ECO:0000256" key="1">
    <source>
        <dbReference type="ARBA" id="ARBA00007317"/>
    </source>
</evidence>
<keyword evidence="3 6" id="KW-0450">Lipoyl</keyword>
<dbReference type="PANTHER" id="PTHR23151:SF90">
    <property type="entry name" value="DIHYDROLIPOYLLYSINE-RESIDUE ACETYLTRANSFERASE COMPONENT OF PYRUVATE DEHYDROGENASE COMPLEX, MITOCHONDRIAL-RELATED"/>
    <property type="match status" value="1"/>
</dbReference>
<dbReference type="Pfam" id="PF02817">
    <property type="entry name" value="E3_binding"/>
    <property type="match status" value="1"/>
</dbReference>
<accession>A0A5B8MCA8</accession>
<evidence type="ECO:0000256" key="3">
    <source>
        <dbReference type="ARBA" id="ARBA00022823"/>
    </source>
</evidence>
<dbReference type="PROSITE" id="PS51826">
    <property type="entry name" value="PSBD"/>
    <property type="match status" value="1"/>
</dbReference>
<comment type="catalytic activity">
    <reaction evidence="6">
        <text>N(6)-[(R)-dihydrolipoyl]-L-lysyl-[protein] + acetyl-CoA = N(6)-[(R)-S(8)-acetyldihydrolipoyl]-L-lysyl-[protein] + CoA</text>
        <dbReference type="Rhea" id="RHEA:17017"/>
        <dbReference type="Rhea" id="RHEA-COMP:10475"/>
        <dbReference type="Rhea" id="RHEA-COMP:10478"/>
        <dbReference type="ChEBI" id="CHEBI:57287"/>
        <dbReference type="ChEBI" id="CHEBI:57288"/>
        <dbReference type="ChEBI" id="CHEBI:83100"/>
        <dbReference type="ChEBI" id="CHEBI:83111"/>
        <dbReference type="EC" id="2.3.1.12"/>
    </reaction>
</comment>
<dbReference type="InterPro" id="IPR011053">
    <property type="entry name" value="Single_hybrid_motif"/>
</dbReference>
<dbReference type="InterPro" id="IPR036625">
    <property type="entry name" value="E3-bd_dom_sf"/>
</dbReference>
<dbReference type="Gene3D" id="4.10.320.10">
    <property type="entry name" value="E3-binding domain"/>
    <property type="match status" value="1"/>
</dbReference>
<keyword evidence="4" id="KW-0809">Transit peptide</keyword>
<evidence type="ECO:0000259" key="9">
    <source>
        <dbReference type="PROSITE" id="PS51826"/>
    </source>
</evidence>
<feature type="compositionally biased region" description="Low complexity" evidence="7">
    <location>
        <begin position="212"/>
        <end position="223"/>
    </location>
</feature>
<keyword evidence="2 6" id="KW-0808">Transferase</keyword>
<evidence type="ECO:0000256" key="2">
    <source>
        <dbReference type="ARBA" id="ARBA00022679"/>
    </source>
</evidence>
<evidence type="ECO:0000256" key="5">
    <source>
        <dbReference type="ARBA" id="ARBA00023315"/>
    </source>
</evidence>
<dbReference type="Gene3D" id="2.40.50.100">
    <property type="match status" value="1"/>
</dbReference>
<dbReference type="NCBIfam" id="TIGR01349">
    <property type="entry name" value="PDHac_trf_mito"/>
    <property type="match status" value="1"/>
</dbReference>
<dbReference type="PANTHER" id="PTHR23151">
    <property type="entry name" value="DIHYDROLIPOAMIDE ACETYL/SUCCINYL-TRANSFERASE-RELATED"/>
    <property type="match status" value="1"/>
</dbReference>
<protein>
    <recommendedName>
        <fullName evidence="6">Acetyltransferase component of pyruvate dehydrogenase complex</fullName>
        <ecNumber evidence="6">2.3.1.12</ecNumber>
    </recommendedName>
</protein>
<dbReference type="GO" id="GO:0004742">
    <property type="term" value="F:dihydrolipoyllysine-residue acetyltransferase activity"/>
    <property type="evidence" value="ECO:0007669"/>
    <property type="project" value="UniProtKB-UniRule"/>
</dbReference>
<comment type="function">
    <text evidence="6">The pyruvate dehydrogenase complex catalyzes the overall conversion of pyruvate to acetyl-CoA and CO(2).</text>
</comment>
<dbReference type="STRING" id="1764295.A0A5B8MCA8"/>
<feature type="region of interest" description="Disordered" evidence="7">
    <location>
        <begin position="135"/>
        <end position="165"/>
    </location>
</feature>
<comment type="cofactor">
    <cofactor evidence="6">
        <name>(R)-lipoate</name>
        <dbReference type="ChEBI" id="CHEBI:83088"/>
    </cofactor>
    <text evidence="6">Binds 1 lipoyl cofactor covalently.</text>
</comment>
<dbReference type="Pfam" id="PF00364">
    <property type="entry name" value="Biotin_lipoyl"/>
    <property type="match status" value="1"/>
</dbReference>
<reference evidence="10 11" key="1">
    <citation type="submission" date="2018-07" db="EMBL/GenBank/DDBJ databases">
        <title>The complete nuclear genome of the prasinophyte Chloropicon primus (CCMP1205).</title>
        <authorList>
            <person name="Pombert J.-F."/>
            <person name="Otis C."/>
            <person name="Turmel M."/>
            <person name="Lemieux C."/>
        </authorList>
    </citation>
    <scope>NUCLEOTIDE SEQUENCE [LARGE SCALE GENOMIC DNA]</scope>
    <source>
        <strain evidence="10 11">CCMP1205</strain>
    </source>
</reference>